<feature type="active site" evidence="3">
    <location>
        <position position="248"/>
    </location>
</feature>
<sequence>MIRPDNAKISARLSEAEALAWIRKEKAWLDTKHGANSVVARSIKGTPMRNFDHDRLWAVEVEIGTPPQRIAVAVDTGSSDLWVSDAFFHAKNSSTFCNVYSDVRIRYGSGTVDGKSAIDSVSIAGLTSKTQTFVTETRVNGLDLGSRVGGVLGMGTYALASTKANPLWKSIGLKNPSFGLFLQREAAGDATEAPGGVLTLGAPNRTLHKGDVNYVDAYEDKSWSVPLGGVNVSGHQVLLDGNSVALIDSGTTLVGGPPLAVHKIYAHIPGATQLSGTDGYYKYPCSVKPNVSFAFGNRGYLLNPIDFQVTIVTPGIEAVGDTEPHCIGALFAVQQVPHGFQWLIGAAFLKNVYTIFEETPHRIGFASLHSSVNQDTITFPVTPSAACTHSASLPMTLFVSMLCFVYIITW</sequence>
<name>A0A2N1J6X2_9BASI</name>
<keyword evidence="7" id="KW-1185">Reference proteome</keyword>
<evidence type="ECO:0000256" key="4">
    <source>
        <dbReference type="RuleBase" id="RU000454"/>
    </source>
</evidence>
<gene>
    <name evidence="6" type="ORF">MVES_003779</name>
</gene>
<organism evidence="6 7">
    <name type="scientific">Malassezia vespertilionis</name>
    <dbReference type="NCBI Taxonomy" id="2020962"/>
    <lineage>
        <taxon>Eukaryota</taxon>
        <taxon>Fungi</taxon>
        <taxon>Dikarya</taxon>
        <taxon>Basidiomycota</taxon>
        <taxon>Ustilaginomycotina</taxon>
        <taxon>Malasseziomycetes</taxon>
        <taxon>Malasseziales</taxon>
        <taxon>Malasseziaceae</taxon>
        <taxon>Malassezia</taxon>
    </lineage>
</organism>
<dbReference type="InterPro" id="IPR034164">
    <property type="entry name" value="Pepsin-like_dom"/>
</dbReference>
<dbReference type="PANTHER" id="PTHR47966:SF51">
    <property type="entry name" value="BETA-SITE APP-CLEAVING ENZYME, ISOFORM A-RELATED"/>
    <property type="match status" value="1"/>
</dbReference>
<accession>A0A2N1J6X2</accession>
<evidence type="ECO:0000259" key="5">
    <source>
        <dbReference type="PROSITE" id="PS51767"/>
    </source>
</evidence>
<dbReference type="PROSITE" id="PS00141">
    <property type="entry name" value="ASP_PROTEASE"/>
    <property type="match status" value="1"/>
</dbReference>
<feature type="domain" description="Peptidase A1" evidence="5">
    <location>
        <begin position="57"/>
        <end position="366"/>
    </location>
</feature>
<keyword evidence="4" id="KW-0645">Protease</keyword>
<reference evidence="6 7" key="1">
    <citation type="submission" date="2017-10" db="EMBL/GenBank/DDBJ databases">
        <title>A novel species of cold-tolerant Malassezia isolated from bats.</title>
        <authorList>
            <person name="Lorch J.M."/>
            <person name="Palmer J.M."/>
            <person name="Vanderwolf K.J."/>
            <person name="Schmidt K.Z."/>
            <person name="Verant M.L."/>
            <person name="Weller T.J."/>
            <person name="Blehert D.S."/>
        </authorList>
    </citation>
    <scope>NUCLEOTIDE SEQUENCE [LARGE SCALE GENOMIC DNA]</scope>
    <source>
        <strain evidence="6 7">NWHC:44797-103</strain>
    </source>
</reference>
<protein>
    <recommendedName>
        <fullName evidence="5">Peptidase A1 domain-containing protein</fullName>
    </recommendedName>
</protein>
<dbReference type="AlphaFoldDB" id="A0A2N1J6X2"/>
<dbReference type="CDD" id="cd05471">
    <property type="entry name" value="pepsin_like"/>
    <property type="match status" value="1"/>
</dbReference>
<keyword evidence="4" id="KW-0378">Hydrolase</keyword>
<dbReference type="GO" id="GO:0006508">
    <property type="term" value="P:proteolysis"/>
    <property type="evidence" value="ECO:0007669"/>
    <property type="project" value="UniProtKB-KW"/>
</dbReference>
<dbReference type="Proteomes" id="UP000232875">
    <property type="component" value="Unassembled WGS sequence"/>
</dbReference>
<evidence type="ECO:0000256" key="3">
    <source>
        <dbReference type="PIRSR" id="PIRSR601461-1"/>
    </source>
</evidence>
<proteinExistence type="inferred from homology"/>
<dbReference type="STRING" id="2020962.A0A2N1J6X2"/>
<dbReference type="EMBL" id="KZ454997">
    <property type="protein sequence ID" value="PKI82297.1"/>
    <property type="molecule type" value="Genomic_DNA"/>
</dbReference>
<evidence type="ECO:0000256" key="2">
    <source>
        <dbReference type="ARBA" id="ARBA00022750"/>
    </source>
</evidence>
<dbReference type="InterPro" id="IPR001969">
    <property type="entry name" value="Aspartic_peptidase_AS"/>
</dbReference>
<feature type="active site" evidence="3">
    <location>
        <position position="75"/>
    </location>
</feature>
<dbReference type="InterPro" id="IPR001461">
    <property type="entry name" value="Aspartic_peptidase_A1"/>
</dbReference>
<evidence type="ECO:0000256" key="1">
    <source>
        <dbReference type="ARBA" id="ARBA00007447"/>
    </source>
</evidence>
<dbReference type="PROSITE" id="PS51767">
    <property type="entry name" value="PEPTIDASE_A1"/>
    <property type="match status" value="1"/>
</dbReference>
<dbReference type="InterPro" id="IPR033121">
    <property type="entry name" value="PEPTIDASE_A1"/>
</dbReference>
<dbReference type="OrthoDB" id="771136at2759"/>
<dbReference type="PRINTS" id="PR00792">
    <property type="entry name" value="PEPSIN"/>
</dbReference>
<keyword evidence="2 4" id="KW-0064">Aspartyl protease</keyword>
<dbReference type="PANTHER" id="PTHR47966">
    <property type="entry name" value="BETA-SITE APP-CLEAVING ENZYME, ISOFORM A-RELATED"/>
    <property type="match status" value="1"/>
</dbReference>
<dbReference type="GO" id="GO:0004190">
    <property type="term" value="F:aspartic-type endopeptidase activity"/>
    <property type="evidence" value="ECO:0007669"/>
    <property type="project" value="UniProtKB-KW"/>
</dbReference>
<dbReference type="SUPFAM" id="SSF50630">
    <property type="entry name" value="Acid proteases"/>
    <property type="match status" value="1"/>
</dbReference>
<dbReference type="InterPro" id="IPR021109">
    <property type="entry name" value="Peptidase_aspartic_dom_sf"/>
</dbReference>
<evidence type="ECO:0000313" key="6">
    <source>
        <dbReference type="EMBL" id="PKI82297.1"/>
    </source>
</evidence>
<dbReference type="Gene3D" id="2.40.70.10">
    <property type="entry name" value="Acid Proteases"/>
    <property type="match status" value="2"/>
</dbReference>
<evidence type="ECO:0000313" key="7">
    <source>
        <dbReference type="Proteomes" id="UP000232875"/>
    </source>
</evidence>
<dbReference type="Pfam" id="PF00026">
    <property type="entry name" value="Asp"/>
    <property type="match status" value="1"/>
</dbReference>
<comment type="similarity">
    <text evidence="1 4">Belongs to the peptidase A1 family.</text>
</comment>